<organism evidence="31 32">
    <name type="scientific">Acrobeloides nanus</name>
    <dbReference type="NCBI Taxonomy" id="290746"/>
    <lineage>
        <taxon>Eukaryota</taxon>
        <taxon>Metazoa</taxon>
        <taxon>Ecdysozoa</taxon>
        <taxon>Nematoda</taxon>
        <taxon>Chromadorea</taxon>
        <taxon>Rhabditida</taxon>
        <taxon>Tylenchina</taxon>
        <taxon>Cephalobomorpha</taxon>
        <taxon>Cephaloboidea</taxon>
        <taxon>Cephalobidae</taxon>
        <taxon>Acrobeloides</taxon>
    </lineage>
</organism>
<comment type="subunit">
    <text evidence="23">Homodimer. Interacts with IFIH1 (via the CARD domains), the interaction is inhibited by viral infection.</text>
</comment>
<dbReference type="InterPro" id="IPR032466">
    <property type="entry name" value="Metal_Hydrolase"/>
</dbReference>
<comment type="function">
    <text evidence="22">Catalyzes both the phosphorylation of dihydroxyacetone and of glyceraldehyde, and the splitting of ribonucleoside diphosphate-X compounds among which FAD is the best substrate. Represses IFIH1-mediated cellular antiviral response.</text>
</comment>
<dbReference type="PROSITE" id="PS00369">
    <property type="entry name" value="PTS_HPR_HIS"/>
    <property type="match status" value="1"/>
</dbReference>
<dbReference type="InterPro" id="IPR036117">
    <property type="entry name" value="DhaL_dom_sf"/>
</dbReference>
<evidence type="ECO:0000256" key="25">
    <source>
        <dbReference type="SAM" id="MobiDB-lite"/>
    </source>
</evidence>
<feature type="compositionally biased region" description="Acidic residues" evidence="25">
    <location>
        <begin position="336"/>
        <end position="347"/>
    </location>
</feature>
<dbReference type="NCBIfam" id="TIGR02228">
    <property type="entry name" value="sigpep_I_arch"/>
    <property type="match status" value="1"/>
</dbReference>
<evidence type="ECO:0000256" key="21">
    <source>
        <dbReference type="ARBA" id="ARBA00032426"/>
    </source>
</evidence>
<dbReference type="Gene3D" id="3.40.50.10440">
    <property type="entry name" value="Dihydroxyacetone kinase, domain 1"/>
    <property type="match status" value="1"/>
</dbReference>
<feature type="compositionally biased region" description="Low complexity" evidence="25">
    <location>
        <begin position="1081"/>
        <end position="1096"/>
    </location>
</feature>
<feature type="region of interest" description="Disordered" evidence="25">
    <location>
        <begin position="260"/>
        <end position="417"/>
    </location>
</feature>
<dbReference type="NCBIfam" id="TIGR00518">
    <property type="entry name" value="alaDH"/>
    <property type="match status" value="1"/>
</dbReference>
<dbReference type="PROSITE" id="PS51480">
    <property type="entry name" value="DHAL"/>
    <property type="match status" value="1"/>
</dbReference>
<dbReference type="FunFam" id="3.30.1330.90:FF:000001">
    <property type="entry name" value="L-serine ammonia-lyase 1"/>
    <property type="match status" value="1"/>
</dbReference>
<dbReference type="CDD" id="cd05305">
    <property type="entry name" value="L-AlaDH"/>
    <property type="match status" value="1"/>
</dbReference>
<dbReference type="PROSITE" id="PS51350">
    <property type="entry name" value="PTS_HPR_DOM"/>
    <property type="match status" value="1"/>
</dbReference>
<dbReference type="Pfam" id="PF00962">
    <property type="entry name" value="A_deaminase"/>
    <property type="match status" value="1"/>
</dbReference>
<dbReference type="Gene3D" id="3.30.1180.20">
    <property type="entry name" value="Dihydroxyacetone kinase, domain 2"/>
    <property type="match status" value="1"/>
</dbReference>
<keyword evidence="26" id="KW-0472">Membrane</keyword>
<feature type="compositionally biased region" description="Low complexity" evidence="25">
    <location>
        <begin position="301"/>
        <end position="318"/>
    </location>
</feature>
<feature type="compositionally biased region" description="Basic and acidic residues" evidence="25">
    <location>
        <begin position="1563"/>
        <end position="1573"/>
    </location>
</feature>
<dbReference type="Gene3D" id="1.25.40.340">
    <property type="match status" value="1"/>
</dbReference>
<feature type="compositionally biased region" description="Low complexity" evidence="25">
    <location>
        <begin position="2002"/>
        <end position="2018"/>
    </location>
</feature>
<dbReference type="SMART" id="SM01002">
    <property type="entry name" value="AlaDh_PNT_C"/>
    <property type="match status" value="1"/>
</dbReference>
<dbReference type="InterPro" id="IPR004006">
    <property type="entry name" value="DhaK_dom"/>
</dbReference>
<evidence type="ECO:0000259" key="29">
    <source>
        <dbReference type="PROSITE" id="PS51480"/>
    </source>
</evidence>
<keyword evidence="18" id="KW-0520">NAD</keyword>
<feature type="compositionally biased region" description="Basic and acidic residues" evidence="25">
    <location>
        <begin position="1511"/>
        <end position="1526"/>
    </location>
</feature>
<evidence type="ECO:0000256" key="4">
    <source>
        <dbReference type="ARBA" id="ARBA00009176"/>
    </source>
</evidence>
<dbReference type="InterPro" id="IPR001365">
    <property type="entry name" value="A_deaminase_dom"/>
</dbReference>
<dbReference type="FunFam" id="3.40.50.10440:FF:000001">
    <property type="entry name" value="Dihydroxyacetone kinase, DhaK subunit"/>
    <property type="match status" value="1"/>
</dbReference>
<dbReference type="InterPro" id="IPR036662">
    <property type="entry name" value="PTS_EIIA_man-typ_sf"/>
</dbReference>
<dbReference type="GO" id="GO:0006465">
    <property type="term" value="P:signal peptide processing"/>
    <property type="evidence" value="ECO:0007669"/>
    <property type="project" value="InterPro"/>
</dbReference>
<feature type="compositionally biased region" description="Basic and acidic residues" evidence="25">
    <location>
        <begin position="49"/>
        <end position="73"/>
    </location>
</feature>
<feature type="compositionally biased region" description="Gly residues" evidence="25">
    <location>
        <begin position="2435"/>
        <end position="2445"/>
    </location>
</feature>
<dbReference type="GO" id="GO:0046872">
    <property type="term" value="F:metal ion binding"/>
    <property type="evidence" value="ECO:0007669"/>
    <property type="project" value="UniProtKB-KW"/>
</dbReference>
<evidence type="ECO:0000259" key="30">
    <source>
        <dbReference type="PROSITE" id="PS51481"/>
    </source>
</evidence>
<keyword evidence="10" id="KW-0808">Transferase</keyword>
<keyword evidence="20" id="KW-0170">Cobalt</keyword>
<evidence type="ECO:0000256" key="15">
    <source>
        <dbReference type="ARBA" id="ARBA00023002"/>
    </source>
</evidence>
<feature type="compositionally biased region" description="Basic and acidic residues" evidence="25">
    <location>
        <begin position="1648"/>
        <end position="1663"/>
    </location>
</feature>
<feature type="compositionally biased region" description="Basic and acidic residues" evidence="25">
    <location>
        <begin position="348"/>
        <end position="372"/>
    </location>
</feature>
<comment type="similarity">
    <text evidence="3">Belongs to the AlaDH/PNT family.</text>
</comment>
<dbReference type="NCBIfam" id="TIGR04088">
    <property type="entry name" value="cognate_SipW"/>
    <property type="match status" value="1"/>
</dbReference>
<evidence type="ECO:0000256" key="2">
    <source>
        <dbReference type="ARBA" id="ARBA00005624"/>
    </source>
</evidence>
<dbReference type="PROSITE" id="PS51096">
    <property type="entry name" value="PTS_EIIA_TYPE_4"/>
    <property type="match status" value="1"/>
</dbReference>
<dbReference type="GO" id="GO:0005524">
    <property type="term" value="F:ATP binding"/>
    <property type="evidence" value="ECO:0007669"/>
    <property type="project" value="UniProtKB-KW"/>
</dbReference>
<dbReference type="SUPFAM" id="SSF55594">
    <property type="entry name" value="HPr-like"/>
    <property type="match status" value="1"/>
</dbReference>
<evidence type="ECO:0000259" key="28">
    <source>
        <dbReference type="PROSITE" id="PS51350"/>
    </source>
</evidence>
<feature type="transmembrane region" description="Helical" evidence="26">
    <location>
        <begin position="5111"/>
        <end position="5135"/>
    </location>
</feature>
<evidence type="ECO:0000256" key="24">
    <source>
        <dbReference type="ARBA" id="ARBA00048526"/>
    </source>
</evidence>
<evidence type="ECO:0000256" key="12">
    <source>
        <dbReference type="ARBA" id="ARBA00022741"/>
    </source>
</evidence>
<feature type="compositionally biased region" description="Basic and acidic residues" evidence="25">
    <location>
        <begin position="1600"/>
        <end position="1611"/>
    </location>
</feature>
<keyword evidence="11" id="KW-0479">Metal-binding</keyword>
<dbReference type="PANTHER" id="PTHR42795:SF1">
    <property type="entry name" value="ALANINE DEHYDROGENASE"/>
    <property type="match status" value="1"/>
</dbReference>
<sequence length="5289" mass="553050">MPLEDREQLRAGADLGLQLLFDPRDVPVQCGRVARRRSRRRLARPGTRPQREGDALPRPRFEQARRITGDEHAPAAQRRGRRAPLREMPARVAGRGIRRLGLAQPRGQVGACLLGSPARLDHTHLIDLALREEPAVAARARTPIDAHRVARRPAALPLVLESEVDARGGHSDVAGDPSADAVRADHDPRPQHARARLDRHEIIGCRPHPLHGDALAEHGPRALRGGDERRVETLAPRHREERLVAADLDRARAVVREDDSAHLGLDRGHSLGRQETPTHPEQTAAAGLVARERRPIDEQGARAAGRRASGSRRACGAGTDDDDVPDDVIGCRDLPSDEADECGDDRDDDQHHAEPQQEADRLHEHTEEQQHEADEENENGDTNHADSLRRSRELVPGPSPEAGRGVESAPPASHTVGPMRAARDFVLRLDATGQLAAVRRVTVTLYGSLGATGIGHGTPDAVIAGLRGFAPETVDPADVRDAWSRYPEGEPLRLAGHHPVPFAASDIAFAPRTRLPGHPNAMTLVASGDAGVTIAADTYYSVGGGFIRREGEDAAVSPAALPFSYGDAATLLALCDEHGLTIAELARRNEEALRGEAEVAAGLDRIWDAMSACVDAGLHATGTLPGMLRVARRADAIRSQLEAAEADGHRELPGEWLGAFALAVNEENAAGGRVVTAPTNGAAGIVPAVAMYWWRFLADSGLGQGNAVTPYGELVGSALLGFTGEAAHALPEAADDAVVAEANRRRGIRRFLLTATALGSLFKANASISGAEGGCQAEVGSACAMAAGGLTAVMGGTNRQIENAAEIAMEHHLGLTCDPVGGLVQIPCIERNAIAASTAVTAARLALRGDGSHFVSLDQVVETMRQTGIDMSTKLGSGGCGSGRTDARRADGGGRRSGGLAELGRAGRLAQLRREGEQRLQLGVVEGRHAVDDGARVLRTEAAERPRPLRRRAHERAAAVLGVRALGDEPAGDHAIDQARHARLADEQVAGDVAQPRGHLGGPHDRQQDVVFVLLERGVDEVAGDLAEDLVLRAEEALPGVDGETAIGHGHSEVTSVSDSPLFQALISGSLPARPGAPAQPSARRSGGPRPRSGRIPLVVDTDTAADDCFALLAAALHERADLKAVTIVAGNVGFAQQTENALLTLELAGRDGDVPVHVGAARPLVADWVSATDVHGEDGVGGQRRTGTTEVDSEHAVDALLRLSRAYAGELVIVAIGPLTNIALAVRRDEEFASRVREIVVMGGSINGRGNITPAAEYNIYVDPEAAAIVVGAGFPSLRFVPWDPTAIRDTVFDAGRIAEIEALGTRLSAFFVQANKATFAFDSAAGIGGSTHPDSLSVLVALDPSLVEVERPYRVGVELRGELTRGATVFDWRSDAPNATAIERTSDVVPGRVRGSIAGRPGPFPSPASVTLTRPRHSPAAPPGRRHHPAAVTTRPPRPSLRRGDPRRRRGEAREQHGSAGLVRPVGGIVAPLPLRLRLEQGDAADPGEQQGDEQGREHGDPLPARQRRGGDEEHAHPQHDLAEVVRMPRPRPQARADEATAVRGIRLEGVLLGIRDDLDHEADEPHRDADVGDPPQRRRLVGRQGDPRRRCRQAHPRALDHPHLQEPHRVLLDRVEPVVAPRAPHAHEQERAEPQRPHRHHRREHPAARVDGRMQHHEARGDDDEREAPGQVEEVLGVRELRWDVHDHLDRECGDHGERVQREPADGRPALASGDGDERADHQHDDDRTRGCRGSRAGVEVVDHGGAAVEQRGALDLQGRGDEGRVVEVGEHEREAPHALTVGDAGVRGIHHGSQRRDEGGIVDHGEPVARGVVDRDTVLLRPGAGLDGVEHEQGRQVRTPLADGHRVGDEGMCLDRVLPRLRHDGLAGAGDDDVLEAALEHEAAVVVEPAEVAGAQEAVLERVGVVPRVAVAREHPDAPREDLAALADAHGRAGQRVAHGARADVPRQVAGQGRGCLGQPVALDHRHAEAAEEQRQVGGERGAAGEDVVEPAAHERAQPPVEEAVEEPAAQPQPERGRRARLGGLPPLLGGRDGAAPDRGEVSGIRFRSGRRADLLEHPRDDHEEGRAQHPEALDDLGRVGDVRDAHPARQADELQAAGEHMGEWQEDDRVAAVVHHGAVRRGDVGDLADEVAVREDRALRFAARARRVDDRRGGVEVGVTAPRLENVIADRDAARGERVEVGGRGIHRPDAEVAETRRGERVGEDAALSLSARDAQPHLRIGGDRRDLVGGRGVVDRHDHGAREPPGEIGDGPLVAGGRHDRDGLAGADADGDQALRERLHLVQIVGRRDVSPRMLRITGRHIERRVIGRRRRAPGQQVGDVAVTVDVDEGFGGALPHGGQGEVTPYWRFGAVDEVDCPSGRNVLWGRAGAAAGAAAAAGTAAAAGAGAGSGGAIRERRDARTASELLGAAPVRDAAAPRVGEKFRLCAGPGGSGAGVGRGGRRSGPRRPGRRAELAGDAARGVAQLAQGRIGHRLRVGGHDERHGGDHPSGVVDDRHRHRALSDDGLLDLPRERRRSDVVERRREGCGIRHCVVGEVGELACKQFTAHVVVVGRQHLADRRRVHGQRDAGLGHLLGAVRAPVVMDDEHVAEQRHPEPGGEAGALRQSVHPPDGARAHIEGVEVDARELEQRRPEHVAVAVGFLRDEPVGLQRLHEPVHGDPRMKKLINDPANVLADALHGVAAAHPELDVDFENRVVFGTAPRAGRVTLVSGGGSGHEPLHSGFVGDGMLDAACAGEVFTSPTPDQMLAAATKVDSGSGVLFIVKNYTGDVLNFDMAADLAREEGVIVESVVVADDVAVEDSTWTAGRRGVGTTLVVEKVAGAAAAEGLPLAEVKRIAEKVAANGRSMGVALTSCTVPANGKPSFELPEDEMEVGVGIHGEPGRKRVPLASAHDIAETIVTAITDDLDFTGSPVIALLTGLGGTPLIELYLTYGEVAKALEAKRVTVARTLVGDYVTSLDMAGASLTLVKADDEILRLWDAPVLEAWLRAASAALHEKAAWLTELDSAIGDADHGTNMARGFTAVVTKLDAGVPDTAPALLKSVGMTLISTVGGASGSLYGTLFLEAAKALPADSEVTAAQFAEALAAGVAGIVSRGHAEIGDKTMIDALTPAVAAFAAAAAGESAADAAASAARAGEAGRDSTEPLVARKGRASAGRVIGFVVVSHSAPLADAAVDLALQMVHDEAPPVRVAAGAAGGFGTDAAAIAQAIDELADTDGVLIVTDLGSAVLSSSLALDLRESAVPVRISDGPFVEGLTAGIVRAVTGGTLDEVTSEARRALDAKRQDDVSETGADAAPAAAPVEVAPAVAVAEVTLVNEVGLHSRPAASVVKTVGRFDAAVTVTNATSGKGPVSASSLIGLLSLAAGKGDVLRIAGDGADARPDASAASPGSGEVGGDGVAVVLEDQARAGRGDARSCRELIDDEASYRRRCVDGDVHEEVVDPAEEEELDDVGVPADLLGEPADVLLTLPGPQGHADDRLEAAPERGLVDGGVEARQYPSFDEGAGAGVGGRRGNAQLIGEGRVGRPRVATEGLDDLLIDRVELIGHRRSFDSWGTRAANRLPYFPQPAGGTEEPDMRVAVPTEIKNNENRVGLTPAGVDALHHRGHEVVVQSGAGIGSGFSDDEYRAAGAVIAATAEETWSGADLLVKVKEPIAAEYPLLRPDLTLFTYLHLAADRPLTEALIAAGTTAVAYETVQTPDRALPLLAPMSEVAGRLSIVVGAHALMRASGGRGQLMGGVPGTPRAKVVVIGGGVAGEHAAANALGLGAQVTVIDISLPALRRIEARFGTQVQTRASTRYEIAEQLRDADLVIGSVLIPGAAAPKLVTDDMVAAMKPGSVLVDIAIDQGGCFEGSRPTTHDDPTFPVHDSVYYCVANMPGAVPHTSTRALANATLPYVIAIADKGWDAASAADPALAKGLNVVGGEVVNAGTELHCHFASTMNAPLFIELADRYGVALRSTDPATLFDFDDLRDFLVAFRAAHDVLRAPDDFARVAYEGVRSAVADGNLRYREYFVNPQYFASRGLAYPDVIDPIIDGLRRAETDYGVGFRVIAAINRRESPESAVEMVRQVLAHPRPEVVGIGQDDLTPEDTEDPARFADAYALAAAHGLHRTAHVAETDRALPSAVRDALEVLDCDRLDHGYRIMDDPALVELALARGVAFTTTPISTTICTGWHLDPSHRIRGMIEAGLTVTVSTDDAMFFRTDLGREYTEGLLEMGVSAETAKRIALNGVDAACSSRSTRRSRAEPRHPLVVGADEDDRAYGARGREAMAWRDPGGGGVECRHAPGESEGESLGVRHRGTVESPWRSHWGDNMNKATKGTLAIASGVVLLFGGGGSLAYWSSQATVTPAQVTTGQLTIGTASSSGWSVEKYLGSSFTSVDTASYLAVPGDTLQYAATFPVTAVGTNLKVSAALTGGALTSSSSGLQTLLGATPTYTVKDQSGTTITPSAGSYAIPNGTTSLSVTTTISWPSLRNQPTVMRGSTTTAVSAASLVLGAVVLAVVVAPGTYGSFSSATSVSPATVTTGTPSLAITAGTPVTPAGVYPGGPADLIAVRTVTNGGAVGLRLGAAVALAGASSSNLGGNVVVSFATQTSATCAATPPASGLWTWSLAGGLTSPTTAPTLAHRRDRTSSTAMTRRTAAIAALAAACAFAVLAPAAAFAYWSVSAQTTVAASSRTFAVTAPGATAVSFFGRTGSQYAAVTMANSGTTPWASVAVATAPGTNSLGSGATATVQITSAASASTCATDATYSGVAAQNLLAAASATLSTNLPAPGATTYACLKIVVAGVVASTASGAAPPSPAAAATLTLTPAQQNWSTSQSAPLTATSTGWMSCLTNPGILNVAAQSATVTYTAPVSGTYTFTLDTGATSTATGVPAGTATRTITNALLGGSAGDHYVTVSYTAGSTTVADGSTWTSGPLDIVPASWRPVPGSAFDATFSVRNDRSTAASVALFATDVSSSSRDLLLATSIAGGGDAPQQLGEVTGCLALASARLAPGEHRAEHGGVVRGRLDRERRDDGTAGLDLPRRVRTRAVGVGTAAHGLVRRRHAAHRAARRPRRTGRGRRALGETQGAPQMTDTLPATRRAVRHRSGERVSVVRMIAAGLSWAPLVIVALIAIVVIAVPAVTGSRAYTVLTGSMVPLYPPGTLVVVRPVDPSTLRTGDVVTYQLESGKPAVVTHRIVGIGASGDGAPLFLTRGDANNVDDAKPVLAAQVVGKLWYAVPYIGWINNILVGDWRMWVIPIVVGALLLYGVVTLISAHRDRRRARAAADRGTRRVH</sequence>
<feature type="compositionally biased region" description="Basic and acidic residues" evidence="25">
    <location>
        <begin position="1719"/>
        <end position="1733"/>
    </location>
</feature>
<comment type="cofactor">
    <cofactor evidence="1">
        <name>[4Fe-4S] cluster</name>
        <dbReference type="ChEBI" id="CHEBI:49883"/>
    </cofactor>
</comment>
<dbReference type="PROSITE" id="PS00837">
    <property type="entry name" value="ALADH_PNT_2"/>
    <property type="match status" value="1"/>
</dbReference>
<dbReference type="InterPro" id="IPR005131">
    <property type="entry name" value="Ser_deHydtase_bsu"/>
</dbReference>
<keyword evidence="9" id="KW-0004">4Fe-4S</keyword>
<feature type="region of interest" description="Disordered" evidence="25">
    <location>
        <begin position="36"/>
        <end position="83"/>
    </location>
</feature>
<reference evidence="32" key="1">
    <citation type="submission" date="2022-11" db="UniProtKB">
        <authorList>
            <consortium name="WormBaseParasite"/>
        </authorList>
    </citation>
    <scope>IDENTIFICATION</scope>
</reference>
<keyword evidence="13" id="KW-0418">Kinase</keyword>
<dbReference type="Pfam" id="PF03610">
    <property type="entry name" value="EIIA-man"/>
    <property type="match status" value="1"/>
</dbReference>
<dbReference type="FunFam" id="1.25.40.340:FF:000002">
    <property type="entry name" value="Dihydroxyacetone kinase, L subunit"/>
    <property type="match status" value="1"/>
</dbReference>
<evidence type="ECO:0000313" key="31">
    <source>
        <dbReference type="Proteomes" id="UP000887540"/>
    </source>
</evidence>
<dbReference type="SUPFAM" id="SSF53062">
    <property type="entry name" value="PTS system fructose IIA component-like"/>
    <property type="match status" value="1"/>
</dbReference>
<dbReference type="CDD" id="cd00367">
    <property type="entry name" value="PTS-HPr_like"/>
    <property type="match status" value="1"/>
</dbReference>
<dbReference type="SUPFAM" id="SSF53590">
    <property type="entry name" value="Nucleoside hydrolase"/>
    <property type="match status" value="1"/>
</dbReference>
<dbReference type="Pfam" id="PF02734">
    <property type="entry name" value="Dak2"/>
    <property type="match status" value="1"/>
</dbReference>
<feature type="region of interest" description="Disordered" evidence="25">
    <location>
        <begin position="167"/>
        <end position="190"/>
    </location>
</feature>
<evidence type="ECO:0000313" key="32">
    <source>
        <dbReference type="WBParaSite" id="ACRNAN_scaffold857.g8295.t1"/>
    </source>
</evidence>
<dbReference type="InterPro" id="IPR012736">
    <property type="entry name" value="DhaK_1"/>
</dbReference>
<dbReference type="SMART" id="SM01120">
    <property type="entry name" value="Dak2"/>
    <property type="match status" value="1"/>
</dbReference>
<dbReference type="PRINTS" id="PR00107">
    <property type="entry name" value="PHOSPHOCPHPR"/>
</dbReference>
<feature type="compositionally biased region" description="Basic and acidic residues" evidence="25">
    <location>
        <begin position="2242"/>
        <end position="2251"/>
    </location>
</feature>
<dbReference type="SUPFAM" id="SSF51735">
    <property type="entry name" value="NAD(P)-binding Rossmann-fold domains"/>
    <property type="match status" value="1"/>
</dbReference>
<dbReference type="InterPro" id="IPR004007">
    <property type="entry name" value="DhaL_dom"/>
</dbReference>
<dbReference type="InterPro" id="IPR007886">
    <property type="entry name" value="AlaDH/PNT_N"/>
</dbReference>
<protein>
    <recommendedName>
        <fullName evidence="7">Triokinase/FMN cyclase</fullName>
        <ecNumber evidence="6">1.4.1.1</ecNumber>
        <ecNumber evidence="5">4.6.1.15</ecNumber>
    </recommendedName>
    <alternativeName>
        <fullName evidence="21">Bifunctional ATP-dependent dihydroxyacetone kinase/FAD-AMP lyase (cyclizing)</fullName>
    </alternativeName>
</protein>
<feature type="region of interest" description="Disordered" evidence="25">
    <location>
        <begin position="1563"/>
        <end position="1611"/>
    </location>
</feature>
<dbReference type="GO" id="GO:0034012">
    <property type="term" value="F:FAD-AMP lyase (cyclizing) activity"/>
    <property type="evidence" value="ECO:0007669"/>
    <property type="project" value="UniProtKB-EC"/>
</dbReference>
<dbReference type="Pfam" id="PF01262">
    <property type="entry name" value="AlaDh_PNT_C"/>
    <property type="match status" value="1"/>
</dbReference>
<feature type="region of interest" description="Disordered" evidence="25">
    <location>
        <begin position="3385"/>
        <end position="3404"/>
    </location>
</feature>
<evidence type="ECO:0000256" key="17">
    <source>
        <dbReference type="ARBA" id="ARBA00023014"/>
    </source>
</evidence>
<dbReference type="InterPro" id="IPR001910">
    <property type="entry name" value="Inosine/uridine_hydrolase_dom"/>
</dbReference>
<dbReference type="Pfam" id="PF05222">
    <property type="entry name" value="AlaDh_PNT_N"/>
    <property type="match status" value="1"/>
</dbReference>
<keyword evidence="26" id="KW-0812">Transmembrane</keyword>
<feature type="region of interest" description="Disordered" evidence="25">
    <location>
        <begin position="872"/>
        <end position="899"/>
    </location>
</feature>
<keyword evidence="8" id="KW-0312">Gluconeogenesis</keyword>
<dbReference type="GO" id="GO:0006094">
    <property type="term" value="P:gluconeogenesis"/>
    <property type="evidence" value="ECO:0007669"/>
    <property type="project" value="UniProtKB-KW"/>
</dbReference>
<comment type="catalytic activity">
    <reaction evidence="24">
        <text>FAD = riboflavin cyclic-4',5'-phosphate + AMP + H(+)</text>
        <dbReference type="Rhea" id="RHEA:13729"/>
        <dbReference type="ChEBI" id="CHEBI:15378"/>
        <dbReference type="ChEBI" id="CHEBI:57692"/>
        <dbReference type="ChEBI" id="CHEBI:76202"/>
        <dbReference type="ChEBI" id="CHEBI:456215"/>
        <dbReference type="EC" id="4.6.1.15"/>
    </reaction>
</comment>
<dbReference type="SUPFAM" id="SSF143548">
    <property type="entry name" value="Serine metabolism enzymes domain"/>
    <property type="match status" value="1"/>
</dbReference>
<dbReference type="InterPro" id="IPR008141">
    <property type="entry name" value="Ala_DH"/>
</dbReference>
<feature type="compositionally biased region" description="Basic residues" evidence="25">
    <location>
        <begin position="5056"/>
        <end position="5076"/>
    </location>
</feature>
<dbReference type="CDD" id="cd06530">
    <property type="entry name" value="S26_SPase_I"/>
    <property type="match status" value="1"/>
</dbReference>
<dbReference type="Gene3D" id="3.20.20.140">
    <property type="entry name" value="Metal-dependent hydrolases"/>
    <property type="match status" value="1"/>
</dbReference>
<evidence type="ECO:0000256" key="13">
    <source>
        <dbReference type="ARBA" id="ARBA00022777"/>
    </source>
</evidence>
<dbReference type="GO" id="GO:0003941">
    <property type="term" value="F:L-serine ammonia-lyase activity"/>
    <property type="evidence" value="ECO:0007669"/>
    <property type="project" value="InterPro"/>
</dbReference>
<evidence type="ECO:0000256" key="7">
    <source>
        <dbReference type="ARBA" id="ARBA00018932"/>
    </source>
</evidence>
<dbReference type="WBParaSite" id="ACRNAN_scaffold857.g8295.t1">
    <property type="protein sequence ID" value="ACRNAN_scaffold857.g8295.t1"/>
    <property type="gene ID" value="ACRNAN_scaffold857.g8295"/>
</dbReference>
<feature type="region of interest" description="Disordered" evidence="25">
    <location>
        <begin position="5056"/>
        <end position="5096"/>
    </location>
</feature>
<dbReference type="GO" id="GO:0004371">
    <property type="term" value="F:glycerone kinase activity"/>
    <property type="evidence" value="ECO:0007669"/>
    <property type="project" value="InterPro"/>
</dbReference>
<feature type="region of interest" description="Disordered" evidence="25">
    <location>
        <begin position="1624"/>
        <end position="1673"/>
    </location>
</feature>
<keyword evidence="19" id="KW-0456">Lyase</keyword>
<dbReference type="NCBIfam" id="TIGR02363">
    <property type="entry name" value="dhaK1"/>
    <property type="match status" value="1"/>
</dbReference>
<feature type="compositionally biased region" description="Basic and acidic residues" evidence="25">
    <location>
        <begin position="885"/>
        <end position="894"/>
    </location>
</feature>
<feature type="compositionally biased region" description="Basic and acidic residues" evidence="25">
    <location>
        <begin position="1628"/>
        <end position="1639"/>
    </location>
</feature>
<dbReference type="InterPro" id="IPR007698">
    <property type="entry name" value="AlaDH/PNT_NAD(H)-bd"/>
</dbReference>
<feature type="region of interest" description="Disordered" evidence="25">
    <location>
        <begin position="2242"/>
        <end position="2274"/>
    </location>
</feature>
<dbReference type="InterPro" id="IPR001733">
    <property type="entry name" value="Peptidase_S26B"/>
</dbReference>
<keyword evidence="16" id="KW-0408">Iron</keyword>
<dbReference type="PANTHER" id="PTHR42795">
    <property type="entry name" value="ALANINE DEHYDROGENASE"/>
    <property type="match status" value="1"/>
</dbReference>
<dbReference type="InterPro" id="IPR004701">
    <property type="entry name" value="PTS_EIIA_man-typ"/>
</dbReference>
<dbReference type="GO" id="GO:0051539">
    <property type="term" value="F:4 iron, 4 sulfur cluster binding"/>
    <property type="evidence" value="ECO:0007669"/>
    <property type="project" value="UniProtKB-KW"/>
</dbReference>
<evidence type="ECO:0000256" key="18">
    <source>
        <dbReference type="ARBA" id="ARBA00023027"/>
    </source>
</evidence>
<keyword evidence="12" id="KW-0547">Nucleotide-binding</keyword>
<dbReference type="Pfam" id="PF03313">
    <property type="entry name" value="SDH_alpha"/>
    <property type="match status" value="1"/>
</dbReference>
<evidence type="ECO:0000256" key="20">
    <source>
        <dbReference type="ARBA" id="ARBA00023285"/>
    </source>
</evidence>
<dbReference type="SMART" id="SM01003">
    <property type="entry name" value="AlaDh_PNT_N"/>
    <property type="match status" value="1"/>
</dbReference>
<dbReference type="InterPro" id="IPR029009">
    <property type="entry name" value="ASB_dom_sf"/>
</dbReference>
<dbReference type="FunFam" id="3.40.50.720:FF:000049">
    <property type="entry name" value="Alanine dehydrogenase"/>
    <property type="match status" value="1"/>
</dbReference>
<evidence type="ECO:0000256" key="8">
    <source>
        <dbReference type="ARBA" id="ARBA00022432"/>
    </source>
</evidence>
<dbReference type="GO" id="GO:0016799">
    <property type="term" value="F:hydrolase activity, hydrolyzing N-glycosyl compounds"/>
    <property type="evidence" value="ECO:0007669"/>
    <property type="project" value="InterPro"/>
</dbReference>
<keyword evidence="17" id="KW-0411">Iron-sulfur</keyword>
<feature type="region of interest" description="Disordered" evidence="25">
    <location>
        <begin position="1069"/>
        <end position="1096"/>
    </location>
</feature>
<evidence type="ECO:0000259" key="27">
    <source>
        <dbReference type="PROSITE" id="PS51096"/>
    </source>
</evidence>
<evidence type="ECO:0000256" key="26">
    <source>
        <dbReference type="SAM" id="Phobius"/>
    </source>
</evidence>
<dbReference type="GO" id="GO:0004252">
    <property type="term" value="F:serine-type endopeptidase activity"/>
    <property type="evidence" value="ECO:0007669"/>
    <property type="project" value="InterPro"/>
</dbReference>
<dbReference type="InterPro" id="IPR035895">
    <property type="entry name" value="HPr-like_sf"/>
</dbReference>
<evidence type="ECO:0000256" key="6">
    <source>
        <dbReference type="ARBA" id="ARBA00012897"/>
    </source>
</evidence>
<feature type="transmembrane region" description="Helical" evidence="26">
    <location>
        <begin position="4496"/>
        <end position="4518"/>
    </location>
</feature>
<feature type="compositionally biased region" description="Basic and acidic residues" evidence="25">
    <location>
        <begin position="1695"/>
        <end position="1709"/>
    </location>
</feature>
<dbReference type="SUPFAM" id="SSF52283">
    <property type="entry name" value="Formate/glycerate dehydrogenase catalytic domain-like"/>
    <property type="match status" value="1"/>
</dbReference>
<dbReference type="InterPro" id="IPR001020">
    <property type="entry name" value="PTS_HPr_His_P_site"/>
</dbReference>
<evidence type="ECO:0000256" key="16">
    <source>
        <dbReference type="ARBA" id="ARBA00023004"/>
    </source>
</evidence>
<dbReference type="InterPro" id="IPR036452">
    <property type="entry name" value="Ribo_hydro-like"/>
</dbReference>
<feature type="transmembrane region" description="Helical" evidence="26">
    <location>
        <begin position="4649"/>
        <end position="4673"/>
    </location>
</feature>
<dbReference type="SUPFAM" id="SSF51556">
    <property type="entry name" value="Metallo-dependent hydrolases"/>
    <property type="match status" value="1"/>
</dbReference>
<dbReference type="Pfam" id="PF02733">
    <property type="entry name" value="Dak1"/>
    <property type="match status" value="1"/>
</dbReference>
<keyword evidence="26" id="KW-1133">Transmembrane helix</keyword>
<feature type="region of interest" description="Disordered" evidence="25">
    <location>
        <begin position="1971"/>
        <end position="2075"/>
    </location>
</feature>
<evidence type="ECO:0000256" key="19">
    <source>
        <dbReference type="ARBA" id="ARBA00023239"/>
    </source>
</evidence>
<dbReference type="EC" id="4.6.1.15" evidence="5"/>
<dbReference type="PROSITE" id="PS00836">
    <property type="entry name" value="ALADH_PNT_1"/>
    <property type="match status" value="1"/>
</dbReference>
<evidence type="ECO:0000256" key="22">
    <source>
        <dbReference type="ARBA" id="ARBA00045490"/>
    </source>
</evidence>
<dbReference type="SUPFAM" id="SSF101473">
    <property type="entry name" value="DhaL-like"/>
    <property type="match status" value="1"/>
</dbReference>
<dbReference type="GO" id="GO:0006071">
    <property type="term" value="P:glycerol metabolic process"/>
    <property type="evidence" value="ECO:0007669"/>
    <property type="project" value="InterPro"/>
</dbReference>
<evidence type="ECO:0000256" key="9">
    <source>
        <dbReference type="ARBA" id="ARBA00022485"/>
    </source>
</evidence>
<dbReference type="InterPro" id="IPR005130">
    <property type="entry name" value="Ser_deHydtase-like_asu"/>
</dbReference>
<feature type="domain" description="DhaK" evidence="30">
    <location>
        <begin position="2675"/>
        <end position="2994"/>
    </location>
</feature>
<dbReference type="InterPro" id="IPR012737">
    <property type="entry name" value="DhaK_L_YcgS"/>
</dbReference>
<dbReference type="InterPro" id="IPR019533">
    <property type="entry name" value="Peptidase_S26"/>
</dbReference>
<feature type="compositionally biased region" description="Basic and acidic residues" evidence="25">
    <location>
        <begin position="260"/>
        <end position="269"/>
    </location>
</feature>
<dbReference type="Pfam" id="PF00381">
    <property type="entry name" value="PTS-HPr"/>
    <property type="match status" value="1"/>
</dbReference>
<dbReference type="EC" id="1.4.1.1" evidence="6"/>
<feature type="compositionally biased region" description="Basic and acidic residues" evidence="25">
    <location>
        <begin position="290"/>
        <end position="300"/>
    </location>
</feature>
<dbReference type="SUPFAM" id="SSF82549">
    <property type="entry name" value="DAK1/DegV-like"/>
    <property type="match status" value="1"/>
</dbReference>
<feature type="compositionally biased region" description="Basic and acidic residues" evidence="25">
    <location>
        <begin position="2055"/>
        <end position="2075"/>
    </location>
</feature>
<proteinExistence type="inferred from homology"/>
<dbReference type="InterPro" id="IPR024006">
    <property type="entry name" value="Alt_signal_exp_actinobact"/>
</dbReference>
<feature type="region of interest" description="Disordered" evidence="25">
    <location>
        <begin position="1393"/>
        <end position="1469"/>
    </location>
</feature>
<dbReference type="GO" id="GO:0019239">
    <property type="term" value="F:deaminase activity"/>
    <property type="evidence" value="ECO:0007669"/>
    <property type="project" value="InterPro"/>
</dbReference>
<feature type="region of interest" description="Disordered" evidence="25">
    <location>
        <begin position="1486"/>
        <end position="1543"/>
    </location>
</feature>
<dbReference type="InterPro" id="IPR000032">
    <property type="entry name" value="HPr-like"/>
</dbReference>
<name>A0A914EKG2_9BILA</name>
<dbReference type="InterPro" id="IPR023833">
    <property type="entry name" value="Signal_pept_SipW-depend-type"/>
</dbReference>
<feature type="compositionally biased region" description="Basic residues" evidence="25">
    <location>
        <begin position="2446"/>
        <end position="2456"/>
    </location>
</feature>
<evidence type="ECO:0000256" key="14">
    <source>
        <dbReference type="ARBA" id="ARBA00022840"/>
    </source>
</evidence>
<dbReference type="NCBIfam" id="TIGR02365">
    <property type="entry name" value="dha_L_ycgS"/>
    <property type="match status" value="1"/>
</dbReference>
<feature type="transmembrane region" description="Helical" evidence="26">
    <location>
        <begin position="5247"/>
        <end position="5268"/>
    </location>
</feature>
<dbReference type="Gene3D" id="3.40.50.720">
    <property type="entry name" value="NAD(P)-binding Rossmann-like Domain"/>
    <property type="match status" value="2"/>
</dbReference>
<dbReference type="Proteomes" id="UP000887540">
    <property type="component" value="Unplaced"/>
</dbReference>
<dbReference type="GO" id="GO:0009401">
    <property type="term" value="P:phosphoenolpyruvate-dependent sugar phosphotransferase system"/>
    <property type="evidence" value="ECO:0007669"/>
    <property type="project" value="InterPro"/>
</dbReference>
<evidence type="ECO:0000256" key="11">
    <source>
        <dbReference type="ARBA" id="ARBA00022723"/>
    </source>
</evidence>
<dbReference type="Gene3D" id="3.30.1340.10">
    <property type="entry name" value="HPr-like"/>
    <property type="match status" value="1"/>
</dbReference>
<dbReference type="Gene3D" id="3.90.245.10">
    <property type="entry name" value="Ribonucleoside hydrolase-like"/>
    <property type="match status" value="1"/>
</dbReference>
<comment type="similarity">
    <text evidence="4">Belongs to the IUNH family.</text>
</comment>
<dbReference type="GO" id="GO:0005886">
    <property type="term" value="C:plasma membrane"/>
    <property type="evidence" value="ECO:0007669"/>
    <property type="project" value="TreeGrafter"/>
</dbReference>
<dbReference type="Pfam" id="PF03315">
    <property type="entry name" value="SDH_beta"/>
    <property type="match status" value="1"/>
</dbReference>
<feature type="domain" description="HPr" evidence="28">
    <location>
        <begin position="3315"/>
        <end position="3419"/>
    </location>
</feature>
<accession>A0A914EKG2</accession>
<feature type="domain" description="PTS EIIA type-4" evidence="27">
    <location>
        <begin position="3165"/>
        <end position="3303"/>
    </location>
</feature>
<dbReference type="InterPro" id="IPR008142">
    <property type="entry name" value="AlaDH/PNT_CS1"/>
</dbReference>
<feature type="domain" description="DhaL" evidence="29">
    <location>
        <begin position="2988"/>
        <end position="3187"/>
    </location>
</feature>
<dbReference type="Pfam" id="PF01156">
    <property type="entry name" value="IU_nuc_hydro"/>
    <property type="match status" value="1"/>
</dbReference>
<dbReference type="Gene3D" id="3.30.1330.90">
    <property type="entry name" value="D-3-phosphoglycerate dehydrogenase, domain 3"/>
    <property type="match status" value="1"/>
</dbReference>
<feature type="region of interest" description="Disordered" evidence="25">
    <location>
        <begin position="2433"/>
        <end position="2465"/>
    </location>
</feature>
<dbReference type="Gene3D" id="3.40.50.510">
    <property type="entry name" value="Phosphotransferase system, mannose-type IIA component"/>
    <property type="match status" value="1"/>
</dbReference>
<dbReference type="PROSITE" id="PS51481">
    <property type="entry name" value="DHAK"/>
    <property type="match status" value="1"/>
</dbReference>
<feature type="compositionally biased region" description="Basic and acidic residues" evidence="25">
    <location>
        <begin position="381"/>
        <end position="393"/>
    </location>
</feature>
<evidence type="ECO:0000256" key="1">
    <source>
        <dbReference type="ARBA" id="ARBA00001966"/>
    </source>
</evidence>
<keyword evidence="14" id="KW-0067">ATP-binding</keyword>
<evidence type="ECO:0000256" key="3">
    <source>
        <dbReference type="ARBA" id="ARBA00005689"/>
    </source>
</evidence>
<evidence type="ECO:0000256" key="23">
    <source>
        <dbReference type="ARBA" id="ARBA00046681"/>
    </source>
</evidence>
<dbReference type="NCBIfam" id="TIGR01003">
    <property type="entry name" value="PTS_HPr_family"/>
    <property type="match status" value="1"/>
</dbReference>
<keyword evidence="15" id="KW-0560">Oxidoreductase</keyword>
<dbReference type="NCBIfam" id="TIGR04089">
    <property type="entry name" value="exp_by_SipW_III"/>
    <property type="match status" value="1"/>
</dbReference>
<dbReference type="InterPro" id="IPR008143">
    <property type="entry name" value="Ala_DH/PNT_CS2"/>
</dbReference>
<dbReference type="GO" id="GO:0042853">
    <property type="term" value="P:L-alanine catabolic process"/>
    <property type="evidence" value="ECO:0007669"/>
    <property type="project" value="InterPro"/>
</dbReference>
<dbReference type="GO" id="GO:0000286">
    <property type="term" value="F:alanine dehydrogenase activity"/>
    <property type="evidence" value="ECO:0007669"/>
    <property type="project" value="UniProtKB-EC"/>
</dbReference>
<evidence type="ECO:0000256" key="10">
    <source>
        <dbReference type="ARBA" id="ARBA00022679"/>
    </source>
</evidence>
<feature type="region of interest" description="Disordered" evidence="25">
    <location>
        <begin position="1695"/>
        <end position="1736"/>
    </location>
</feature>
<keyword evidence="31" id="KW-1185">Reference proteome</keyword>
<evidence type="ECO:0000256" key="5">
    <source>
        <dbReference type="ARBA" id="ARBA00012578"/>
    </source>
</evidence>
<comment type="similarity">
    <text evidence="2">In the N-terminal section; belongs to the AlaDH/PNT family.</text>
</comment>
<dbReference type="InterPro" id="IPR036291">
    <property type="entry name" value="NAD(P)-bd_dom_sf"/>
</dbReference>